<comment type="catalytic activity">
    <reaction evidence="4">
        <text>3-hydroxy-L-kynurenine + H2O = 3-hydroxyanthranilate + L-alanine + H(+)</text>
        <dbReference type="Rhea" id="RHEA:25143"/>
        <dbReference type="ChEBI" id="CHEBI:15377"/>
        <dbReference type="ChEBI" id="CHEBI:15378"/>
        <dbReference type="ChEBI" id="CHEBI:36559"/>
        <dbReference type="ChEBI" id="CHEBI:57972"/>
        <dbReference type="ChEBI" id="CHEBI:58125"/>
        <dbReference type="EC" id="3.7.1.3"/>
    </reaction>
</comment>
<dbReference type="EC" id="3.7.1.3" evidence="4"/>
<name>A0A9J6CNF6_POLVA</name>
<keyword evidence="4" id="KW-0963">Cytoplasm</keyword>
<comment type="subcellular location">
    <subcellularLocation>
        <location evidence="4">Cytoplasm</location>
    </subcellularLocation>
</comment>
<comment type="catalytic activity">
    <reaction evidence="4">
        <text>L-kynurenine + H2O = anthranilate + L-alanine + H(+)</text>
        <dbReference type="Rhea" id="RHEA:16813"/>
        <dbReference type="ChEBI" id="CHEBI:15377"/>
        <dbReference type="ChEBI" id="CHEBI:15378"/>
        <dbReference type="ChEBI" id="CHEBI:16567"/>
        <dbReference type="ChEBI" id="CHEBI:57959"/>
        <dbReference type="ChEBI" id="CHEBI:57972"/>
        <dbReference type="EC" id="3.7.1.3"/>
    </reaction>
</comment>
<evidence type="ECO:0000256" key="4">
    <source>
        <dbReference type="PIRNR" id="PIRNR038800"/>
    </source>
</evidence>
<dbReference type="PANTHER" id="PTHR14084:SF0">
    <property type="entry name" value="KYNURENINASE"/>
    <property type="match status" value="1"/>
</dbReference>
<reference evidence="5" key="1">
    <citation type="submission" date="2021-03" db="EMBL/GenBank/DDBJ databases">
        <title>Chromosome level genome of the anhydrobiotic midge Polypedilum vanderplanki.</title>
        <authorList>
            <person name="Yoshida Y."/>
            <person name="Kikawada T."/>
            <person name="Gusev O."/>
        </authorList>
    </citation>
    <scope>NUCLEOTIDE SEQUENCE</scope>
    <source>
        <strain evidence="5">NIAS01</strain>
        <tissue evidence="5">Whole body or cell culture</tissue>
    </source>
</reference>
<proteinExistence type="inferred from homology"/>
<dbReference type="PIRSF" id="PIRSF038800">
    <property type="entry name" value="KYNU"/>
    <property type="match status" value="1"/>
</dbReference>
<organism evidence="5 6">
    <name type="scientific">Polypedilum vanderplanki</name>
    <name type="common">Sleeping chironomid midge</name>
    <dbReference type="NCBI Taxonomy" id="319348"/>
    <lineage>
        <taxon>Eukaryota</taxon>
        <taxon>Metazoa</taxon>
        <taxon>Ecdysozoa</taxon>
        <taxon>Arthropoda</taxon>
        <taxon>Hexapoda</taxon>
        <taxon>Insecta</taxon>
        <taxon>Pterygota</taxon>
        <taxon>Neoptera</taxon>
        <taxon>Endopterygota</taxon>
        <taxon>Diptera</taxon>
        <taxon>Nematocera</taxon>
        <taxon>Chironomoidea</taxon>
        <taxon>Chironomidae</taxon>
        <taxon>Chironominae</taxon>
        <taxon>Polypedilum</taxon>
        <taxon>Polypedilum</taxon>
    </lineage>
</organism>
<comment type="function">
    <text evidence="4">Catalyzes the cleavage of L-kynurenine (L-Kyn) and L-3-hydroxykynurenine (L-3OHKyn) into anthranilic acid (AA) and 3-hydroxyanthranilic acid (3-OHAA), respectively.</text>
</comment>
<evidence type="ECO:0000313" key="6">
    <source>
        <dbReference type="Proteomes" id="UP001107558"/>
    </source>
</evidence>
<dbReference type="GO" id="GO:0005737">
    <property type="term" value="C:cytoplasm"/>
    <property type="evidence" value="ECO:0007669"/>
    <property type="project" value="UniProtKB-SubCell"/>
</dbReference>
<sequence>MSYKILPLQTNRQERNKFQIPLNTIYFCGNSLGLCPIESEKVVNQIIQEWEQNHIHSWNLAIQLPLKVGNKIGKLIGAEENETIIADSTSINLFKCLGTSIAIQKIKNPNRRSILLDRENFSNDLGLLKLLSTDEYKVRYFDDENQLEDFLNDDVVCILLSHVNYHHGKLYNIKKITEMVHKVDAFIIWDLCHSVGSVPINLTEVNADFAVGCTDKYLNSSPGAPAFIYVNKKHQNVTWQPLTGWLGHQSPFKMSKDYEPIVGIKNFLVGTPEVLPISIIDCSVEITLDAGMQLIRKKSLALGDLFIFLMTEKCPSFKLVTPFEYEKRESHLSYQHENANEISKWMRKRNIYSDFISPDILIFAMTPLYTKFVDIWNAIENISDIVKNVESKNFDESCVSLN</sequence>
<comment type="caution">
    <text evidence="5">The sequence shown here is derived from an EMBL/GenBank/DDBJ whole genome shotgun (WGS) entry which is preliminary data.</text>
</comment>
<dbReference type="GO" id="GO:0043420">
    <property type="term" value="P:anthranilate metabolic process"/>
    <property type="evidence" value="ECO:0007669"/>
    <property type="project" value="TreeGrafter"/>
</dbReference>
<dbReference type="PANTHER" id="PTHR14084">
    <property type="entry name" value="KYNURENINASE"/>
    <property type="match status" value="1"/>
</dbReference>
<dbReference type="AlphaFoldDB" id="A0A9J6CNF6"/>
<gene>
    <name evidence="5" type="ORF">PVAND_012453</name>
</gene>
<comment type="similarity">
    <text evidence="4">Belongs to the kynureninase family.</text>
</comment>
<evidence type="ECO:0000256" key="2">
    <source>
        <dbReference type="ARBA" id="ARBA00022801"/>
    </source>
</evidence>
<accession>A0A9J6CNF6</accession>
<dbReference type="InterPro" id="IPR015422">
    <property type="entry name" value="PyrdxlP-dep_Trfase_small"/>
</dbReference>
<dbReference type="GO" id="GO:0030429">
    <property type="term" value="F:kynureninase activity"/>
    <property type="evidence" value="ECO:0007669"/>
    <property type="project" value="UniProtKB-EC"/>
</dbReference>
<protein>
    <recommendedName>
        <fullName evidence="4">Kynureninase</fullName>
        <ecNumber evidence="4">3.7.1.3</ecNumber>
    </recommendedName>
</protein>
<evidence type="ECO:0000256" key="3">
    <source>
        <dbReference type="ARBA" id="ARBA00022898"/>
    </source>
</evidence>
<dbReference type="Pfam" id="PF22580">
    <property type="entry name" value="KYNU_C"/>
    <property type="match status" value="1"/>
</dbReference>
<dbReference type="SUPFAM" id="SSF53383">
    <property type="entry name" value="PLP-dependent transferases"/>
    <property type="match status" value="1"/>
</dbReference>
<evidence type="ECO:0000313" key="5">
    <source>
        <dbReference type="EMBL" id="KAG5683155.1"/>
    </source>
</evidence>
<comment type="subunit">
    <text evidence="4">Homodimer.</text>
</comment>
<dbReference type="EMBL" id="JADBJN010000001">
    <property type="protein sequence ID" value="KAG5683155.1"/>
    <property type="molecule type" value="Genomic_DNA"/>
</dbReference>
<dbReference type="InterPro" id="IPR015424">
    <property type="entry name" value="PyrdxlP-dep_Trfase"/>
</dbReference>
<dbReference type="InterPro" id="IPR015421">
    <property type="entry name" value="PyrdxlP-dep_Trfase_major"/>
</dbReference>
<dbReference type="Proteomes" id="UP001107558">
    <property type="component" value="Chromosome 1"/>
</dbReference>
<dbReference type="OrthoDB" id="5978656at2759"/>
<dbReference type="NCBIfam" id="TIGR01814">
    <property type="entry name" value="kynureninase"/>
    <property type="match status" value="1"/>
</dbReference>
<comment type="pathway">
    <text evidence="4">Cofactor biosynthesis; NAD(+) biosynthesis; quinolinate from L-kynurenine: step 2/3.</text>
</comment>
<dbReference type="InterPro" id="IPR010111">
    <property type="entry name" value="Kynureninase"/>
</dbReference>
<evidence type="ECO:0000256" key="1">
    <source>
        <dbReference type="ARBA" id="ARBA00022642"/>
    </source>
</evidence>
<keyword evidence="2 4" id="KW-0378">Hydrolase</keyword>
<dbReference type="GO" id="GO:0009435">
    <property type="term" value="P:NAD+ biosynthetic process"/>
    <property type="evidence" value="ECO:0007669"/>
    <property type="project" value="InterPro"/>
</dbReference>
<dbReference type="GO" id="GO:0030170">
    <property type="term" value="F:pyridoxal phosphate binding"/>
    <property type="evidence" value="ECO:0007669"/>
    <property type="project" value="InterPro"/>
</dbReference>
<comment type="cofactor">
    <cofactor evidence="4">
        <name>pyridoxal 5'-phosphate</name>
        <dbReference type="ChEBI" id="CHEBI:597326"/>
    </cofactor>
</comment>
<dbReference type="Gene3D" id="3.90.1150.10">
    <property type="entry name" value="Aspartate Aminotransferase, domain 1"/>
    <property type="match status" value="1"/>
</dbReference>
<keyword evidence="6" id="KW-1185">Reference proteome</keyword>
<dbReference type="Gene3D" id="3.40.640.10">
    <property type="entry name" value="Type I PLP-dependent aspartate aminotransferase-like (Major domain)"/>
    <property type="match status" value="1"/>
</dbReference>
<keyword evidence="1 4" id="KW-0662">Pyridine nucleotide biosynthesis</keyword>
<comment type="pathway">
    <text evidence="4">Amino-acid degradation; L-kynurenine degradation; L-alanine and anthranilate from L-kynurenine: step 1/1.</text>
</comment>
<keyword evidence="3 4" id="KW-0663">Pyridoxal phosphate</keyword>
<dbReference type="GO" id="GO:0019441">
    <property type="term" value="P:L-tryptophan catabolic process to kynurenine"/>
    <property type="evidence" value="ECO:0007669"/>
    <property type="project" value="TreeGrafter"/>
</dbReference>